<dbReference type="AlphaFoldDB" id="A0A564XUX8"/>
<accession>A0A564XUX8</accession>
<proteinExistence type="predicted"/>
<protein>
    <submittedName>
        <fullName evidence="1">Uncharacterized protein</fullName>
    </submittedName>
</protein>
<gene>
    <name evidence="1" type="ORF">WMSIL1_LOCUS253</name>
</gene>
<organism evidence="1 2">
    <name type="scientific">Hymenolepis diminuta</name>
    <name type="common">Rat tapeworm</name>
    <dbReference type="NCBI Taxonomy" id="6216"/>
    <lineage>
        <taxon>Eukaryota</taxon>
        <taxon>Metazoa</taxon>
        <taxon>Spiralia</taxon>
        <taxon>Lophotrochozoa</taxon>
        <taxon>Platyhelminthes</taxon>
        <taxon>Cestoda</taxon>
        <taxon>Eucestoda</taxon>
        <taxon>Cyclophyllidea</taxon>
        <taxon>Hymenolepididae</taxon>
        <taxon>Hymenolepis</taxon>
    </lineage>
</organism>
<feature type="non-terminal residue" evidence="1">
    <location>
        <position position="219"/>
    </location>
</feature>
<sequence>DPIINPLSLVPFKDVIKIPYAPNLNYFDFKFTEKVLKKYESINKRTVKIITRAVSRGYRLSVSALLSYLTYVHSLIPQGYEAALNIPEVNPHRVAAIPTFDNPSDGIQRVSVKVLDPIFEELLNLSRFRVLLTFTGDADKFSAAVARFREDDFEQSHNENSMSYPCYWRIIIYGVTLCIARRTCGRPLLVAILRFNKFSNAETIQNAKNGKLNAKMEMN</sequence>
<evidence type="ECO:0000313" key="2">
    <source>
        <dbReference type="Proteomes" id="UP000321570"/>
    </source>
</evidence>
<dbReference type="EMBL" id="CABIJS010000008">
    <property type="protein sequence ID" value="VUZ38851.1"/>
    <property type="molecule type" value="Genomic_DNA"/>
</dbReference>
<keyword evidence="2" id="KW-1185">Reference proteome</keyword>
<evidence type="ECO:0000313" key="1">
    <source>
        <dbReference type="EMBL" id="VUZ38851.1"/>
    </source>
</evidence>
<reference evidence="1 2" key="1">
    <citation type="submission" date="2019-07" db="EMBL/GenBank/DDBJ databases">
        <authorList>
            <person name="Jastrzebski P J."/>
            <person name="Paukszto L."/>
            <person name="Jastrzebski P J."/>
        </authorList>
    </citation>
    <scope>NUCLEOTIDE SEQUENCE [LARGE SCALE GENOMIC DNA]</scope>
    <source>
        <strain evidence="1 2">WMS-il1</strain>
    </source>
</reference>
<dbReference type="Proteomes" id="UP000321570">
    <property type="component" value="Unassembled WGS sequence"/>
</dbReference>
<name>A0A564XUX8_HYMDI</name>
<feature type="non-terminal residue" evidence="1">
    <location>
        <position position="1"/>
    </location>
</feature>